<dbReference type="SUPFAM" id="SSF88723">
    <property type="entry name" value="PIN domain-like"/>
    <property type="match status" value="1"/>
</dbReference>
<evidence type="ECO:0000256" key="5">
    <source>
        <dbReference type="ARBA" id="ARBA00022801"/>
    </source>
</evidence>
<sequence length="139" mass="15292">MTVLNAIVDTDVFSRVYVLPRGTEPRASTWTDELADRRVIISFQTRAEILSGARQSKWGAPRVTRLQEILARTPTIYSDSEVVDAYAVLSAECRAAGHALHEKIHTADRWIAACAIAKGLELFSGDAIFEGVPNLNVHS</sequence>
<reference evidence="8" key="1">
    <citation type="journal article" date="2019" name="Emerg. Microbes Infect.">
        <title>Comprehensive subspecies identification of 175 nontuberculous mycobacteria species based on 7547 genomic profiles.</title>
        <authorList>
            <person name="Matsumoto Y."/>
            <person name="Kinjo T."/>
            <person name="Motooka D."/>
            <person name="Nabeya D."/>
            <person name="Jung N."/>
            <person name="Uechi K."/>
            <person name="Horii T."/>
            <person name="Iida T."/>
            <person name="Fujita J."/>
            <person name="Nakamura S."/>
        </authorList>
    </citation>
    <scope>NUCLEOTIDE SEQUENCE [LARGE SCALE GENOMIC DNA]</scope>
    <source>
        <strain evidence="8">JCM 13671</strain>
    </source>
</reference>
<name>A0A7I7XUK1_9MYCO</name>
<dbReference type="AlphaFoldDB" id="A0A7I7XUK1"/>
<comment type="similarity">
    <text evidence="7">Belongs to the PINc/VapC protein family.</text>
</comment>
<keyword evidence="4" id="KW-0479">Metal-binding</keyword>
<keyword evidence="9" id="KW-1185">Reference proteome</keyword>
<dbReference type="Proteomes" id="UP000466931">
    <property type="component" value="Chromosome"/>
</dbReference>
<dbReference type="Pfam" id="PF01850">
    <property type="entry name" value="PIN"/>
    <property type="match status" value="1"/>
</dbReference>
<evidence type="ECO:0000256" key="3">
    <source>
        <dbReference type="ARBA" id="ARBA00022722"/>
    </source>
</evidence>
<dbReference type="GO" id="GO:0046872">
    <property type="term" value="F:metal ion binding"/>
    <property type="evidence" value="ECO:0007669"/>
    <property type="project" value="UniProtKB-KW"/>
</dbReference>
<organism evidence="8 9">
    <name type="scientific">Mycolicibacterium confluentis</name>
    <dbReference type="NCBI Taxonomy" id="28047"/>
    <lineage>
        <taxon>Bacteria</taxon>
        <taxon>Bacillati</taxon>
        <taxon>Actinomycetota</taxon>
        <taxon>Actinomycetes</taxon>
        <taxon>Mycobacteriales</taxon>
        <taxon>Mycobacteriaceae</taxon>
        <taxon>Mycolicibacterium</taxon>
    </lineage>
</organism>
<comment type="cofactor">
    <cofactor evidence="1">
        <name>Mg(2+)</name>
        <dbReference type="ChEBI" id="CHEBI:18420"/>
    </cofactor>
</comment>
<dbReference type="PANTHER" id="PTHR33653:SF1">
    <property type="entry name" value="RIBONUCLEASE VAPC2"/>
    <property type="match status" value="1"/>
</dbReference>
<dbReference type="GO" id="GO:0004518">
    <property type="term" value="F:nuclease activity"/>
    <property type="evidence" value="ECO:0007669"/>
    <property type="project" value="UniProtKB-KW"/>
</dbReference>
<dbReference type="RefSeq" id="WP_085152770.1">
    <property type="nucleotide sequence ID" value="NZ_AP022612.1"/>
</dbReference>
<dbReference type="GO" id="GO:0016787">
    <property type="term" value="F:hydrolase activity"/>
    <property type="evidence" value="ECO:0007669"/>
    <property type="project" value="UniProtKB-KW"/>
</dbReference>
<evidence type="ECO:0000256" key="6">
    <source>
        <dbReference type="ARBA" id="ARBA00022842"/>
    </source>
</evidence>
<gene>
    <name evidence="8" type="ORF">MCNF_11970</name>
</gene>
<evidence type="ECO:0000313" key="8">
    <source>
        <dbReference type="EMBL" id="BBZ32592.1"/>
    </source>
</evidence>
<dbReference type="OrthoDB" id="3837965at2"/>
<evidence type="ECO:0000256" key="2">
    <source>
        <dbReference type="ARBA" id="ARBA00022649"/>
    </source>
</evidence>
<dbReference type="InterPro" id="IPR029060">
    <property type="entry name" value="PIN-like_dom_sf"/>
</dbReference>
<keyword evidence="6" id="KW-0460">Magnesium</keyword>
<keyword evidence="2" id="KW-1277">Toxin-antitoxin system</keyword>
<keyword evidence="5" id="KW-0378">Hydrolase</keyword>
<dbReference type="Gene3D" id="3.40.50.1010">
    <property type="entry name" value="5'-nuclease"/>
    <property type="match status" value="1"/>
</dbReference>
<keyword evidence="3" id="KW-0540">Nuclease</keyword>
<dbReference type="InterPro" id="IPR050556">
    <property type="entry name" value="Type_II_TA_system_RNase"/>
</dbReference>
<dbReference type="InterPro" id="IPR002716">
    <property type="entry name" value="PIN_dom"/>
</dbReference>
<protein>
    <submittedName>
        <fullName evidence="8">Uncharacterized protein</fullName>
    </submittedName>
</protein>
<reference evidence="8" key="2">
    <citation type="submission" date="2020-02" db="EMBL/GenBank/DDBJ databases">
        <authorList>
            <person name="Matsumoto Y."/>
            <person name="Motooka D."/>
            <person name="Nakamura S."/>
        </authorList>
    </citation>
    <scope>NUCLEOTIDE SEQUENCE</scope>
    <source>
        <strain evidence="8">JCM 13671</strain>
    </source>
</reference>
<proteinExistence type="inferred from homology"/>
<evidence type="ECO:0000313" key="9">
    <source>
        <dbReference type="Proteomes" id="UP000466931"/>
    </source>
</evidence>
<evidence type="ECO:0000256" key="1">
    <source>
        <dbReference type="ARBA" id="ARBA00001946"/>
    </source>
</evidence>
<accession>A0A7I7XUK1</accession>
<evidence type="ECO:0000256" key="7">
    <source>
        <dbReference type="ARBA" id="ARBA00038093"/>
    </source>
</evidence>
<dbReference type="EMBL" id="AP022612">
    <property type="protein sequence ID" value="BBZ32592.1"/>
    <property type="molecule type" value="Genomic_DNA"/>
</dbReference>
<evidence type="ECO:0000256" key="4">
    <source>
        <dbReference type="ARBA" id="ARBA00022723"/>
    </source>
</evidence>
<dbReference type="PANTHER" id="PTHR33653">
    <property type="entry name" value="RIBONUCLEASE VAPC2"/>
    <property type="match status" value="1"/>
</dbReference>